<name>A0A0F4PUF6_9GAMM</name>
<comment type="caution">
    <text evidence="2">The sequence shown here is derived from an EMBL/GenBank/DDBJ whole genome shotgun (WGS) entry which is preliminary data.</text>
</comment>
<reference evidence="2 3" key="1">
    <citation type="journal article" date="2015" name="BMC Genomics">
        <title>Genome mining reveals unlocked bioactive potential of marine Gram-negative bacteria.</title>
        <authorList>
            <person name="Machado H."/>
            <person name="Sonnenschein E.C."/>
            <person name="Melchiorsen J."/>
            <person name="Gram L."/>
        </authorList>
    </citation>
    <scope>NUCLEOTIDE SEQUENCE [LARGE SCALE GENOMIC DNA]</scope>
    <source>
        <strain evidence="2 3">S3137</strain>
    </source>
</reference>
<protein>
    <recommendedName>
        <fullName evidence="4">Sulfotransferase family protein</fullName>
    </recommendedName>
</protein>
<dbReference type="Pfam" id="PF13469">
    <property type="entry name" value="Sulfotransfer_3"/>
    <property type="match status" value="1"/>
</dbReference>
<dbReference type="InterPro" id="IPR026634">
    <property type="entry name" value="TPST-like"/>
</dbReference>
<sequence length="572" mass="65340">MSIKQQKLDKLWQTAQSAFNSSNYKAAISALQKIQRSNAGLSRQGLYLLAECRFQLLDFSKAWALLENLTAKYTNLTPIELNLKGRTSFKLGDSALASEYFVQATQAGNDSYADASRIAAAELFNKLGDFQRSVDVLLPLLSKSDFYLHTCNLLIEAYSKQGHKQDAHALVEQLTQRYLLEGSIEQALHAALMLIDAGYYEQARKLLEKSKHEPNILNEVAEVLLLAHNGEYQKCVTKYEAIRSGDHKAINYDLARVYDKLGNYEESFQLVQRAAQLHLKERTLTPLNRQAVKKLLTKVLDRRESGEKDNTESPVFMGGFPRSGTTLLETALDTQKQLYIFSEADTMAPVIAAMYSQYGYTYPQDLAKLDDEKIDFLRGVYLSYAKRYFNNDDVKLGQIVDKSPYHTIALPLILTLFPNARVITPIRHPFDVLLSCFKQNFSSHAFNDLLLTLDSATELYKTTFEMWLYFKERVGENFLEIKYEDIVQDFDNQMQQVFDFIGIEADDSYKEFDKFAREKKHVTSASKGQVTQKLYKGSINTWHNYADKLLPYAPQLESIAAHYGYSLSFDDK</sequence>
<gene>
    <name evidence="2" type="ORF">TW72_13195</name>
</gene>
<organism evidence="2 3">
    <name type="scientific">Pseudoalteromonas ruthenica</name>
    <dbReference type="NCBI Taxonomy" id="151081"/>
    <lineage>
        <taxon>Bacteria</taxon>
        <taxon>Pseudomonadati</taxon>
        <taxon>Pseudomonadota</taxon>
        <taxon>Gammaproteobacteria</taxon>
        <taxon>Alteromonadales</taxon>
        <taxon>Pseudoalteromonadaceae</taxon>
        <taxon>Pseudoalteromonas</taxon>
    </lineage>
</organism>
<dbReference type="RefSeq" id="WP_045980364.1">
    <property type="nucleotide sequence ID" value="NZ_CP023396.1"/>
</dbReference>
<dbReference type="PATRIC" id="fig|151081.8.peg.3307"/>
<dbReference type="EMBL" id="JXXZ01000010">
    <property type="protein sequence ID" value="KJY98673.1"/>
    <property type="molecule type" value="Genomic_DNA"/>
</dbReference>
<evidence type="ECO:0008006" key="4">
    <source>
        <dbReference type="Google" id="ProtNLM"/>
    </source>
</evidence>
<keyword evidence="3" id="KW-1185">Reference proteome</keyword>
<dbReference type="SUPFAM" id="SSF52540">
    <property type="entry name" value="P-loop containing nucleoside triphosphate hydrolases"/>
    <property type="match status" value="1"/>
</dbReference>
<dbReference type="InterPro" id="IPR027417">
    <property type="entry name" value="P-loop_NTPase"/>
</dbReference>
<keyword evidence="1" id="KW-0808">Transferase</keyword>
<dbReference type="Gene3D" id="3.40.50.300">
    <property type="entry name" value="P-loop containing nucleotide triphosphate hydrolases"/>
    <property type="match status" value="1"/>
</dbReference>
<dbReference type="SUPFAM" id="SSF48452">
    <property type="entry name" value="TPR-like"/>
    <property type="match status" value="2"/>
</dbReference>
<dbReference type="PANTHER" id="PTHR12788">
    <property type="entry name" value="PROTEIN-TYROSINE SULFOTRANSFERASE 2"/>
    <property type="match status" value="1"/>
</dbReference>
<dbReference type="OrthoDB" id="9815894at2"/>
<evidence type="ECO:0000313" key="2">
    <source>
        <dbReference type="EMBL" id="KJY98673.1"/>
    </source>
</evidence>
<dbReference type="GO" id="GO:0008476">
    <property type="term" value="F:protein-tyrosine sulfotransferase activity"/>
    <property type="evidence" value="ECO:0007669"/>
    <property type="project" value="InterPro"/>
</dbReference>
<dbReference type="PANTHER" id="PTHR12788:SF10">
    <property type="entry name" value="PROTEIN-TYROSINE SULFOTRANSFERASE"/>
    <property type="match status" value="1"/>
</dbReference>
<dbReference type="AlphaFoldDB" id="A0A0F4PUF6"/>
<dbReference type="GeneID" id="58229451"/>
<dbReference type="Proteomes" id="UP000033664">
    <property type="component" value="Unassembled WGS sequence"/>
</dbReference>
<dbReference type="Gene3D" id="1.25.40.10">
    <property type="entry name" value="Tetratricopeptide repeat domain"/>
    <property type="match status" value="2"/>
</dbReference>
<accession>A0A0F4PUF6</accession>
<proteinExistence type="predicted"/>
<dbReference type="InterPro" id="IPR011990">
    <property type="entry name" value="TPR-like_helical_dom_sf"/>
</dbReference>
<evidence type="ECO:0000256" key="1">
    <source>
        <dbReference type="ARBA" id="ARBA00022679"/>
    </source>
</evidence>
<evidence type="ECO:0000313" key="3">
    <source>
        <dbReference type="Proteomes" id="UP000033664"/>
    </source>
</evidence>